<sequence>MTPEHKQSILPQIEEFWKLDIDKRVAETYKDFQDLTTVYIGYYSVTEFTEFSKKAIGAVRSNFAIKII</sequence>
<gene>
    <name evidence="1" type="ORF">EKL98_14165</name>
</gene>
<protein>
    <submittedName>
        <fullName evidence="1">Uncharacterized protein</fullName>
    </submittedName>
</protein>
<dbReference type="Proteomes" id="UP000280825">
    <property type="component" value="Unassembled WGS sequence"/>
</dbReference>
<evidence type="ECO:0000313" key="2">
    <source>
        <dbReference type="Proteomes" id="UP000280825"/>
    </source>
</evidence>
<organism evidence="1 2">
    <name type="scientific">Flavobacterium bomense</name>
    <dbReference type="NCBI Taxonomy" id="2497483"/>
    <lineage>
        <taxon>Bacteria</taxon>
        <taxon>Pseudomonadati</taxon>
        <taxon>Bacteroidota</taxon>
        <taxon>Flavobacteriia</taxon>
        <taxon>Flavobacteriales</taxon>
        <taxon>Flavobacteriaceae</taxon>
        <taxon>Flavobacterium</taxon>
    </lineage>
</organism>
<dbReference type="RefSeq" id="WP_126463458.1">
    <property type="nucleotide sequence ID" value="NZ_RYDJ01000020.1"/>
</dbReference>
<comment type="caution">
    <text evidence="1">The sequence shown here is derived from an EMBL/GenBank/DDBJ whole genome shotgun (WGS) entry which is preliminary data.</text>
</comment>
<keyword evidence="2" id="KW-1185">Reference proteome</keyword>
<dbReference type="AlphaFoldDB" id="A0A432CIV4"/>
<name>A0A432CIV4_9FLAO</name>
<dbReference type="EMBL" id="RYDJ01000020">
    <property type="protein sequence ID" value="RTZ02075.1"/>
    <property type="molecule type" value="Genomic_DNA"/>
</dbReference>
<reference evidence="1 2" key="1">
    <citation type="submission" date="2018-12" db="EMBL/GenBank/DDBJ databases">
        <title>Flavobacterium sp. nov., isolated from glacier ice.</title>
        <authorList>
            <person name="Liu Q."/>
            <person name="Xin Y.-H."/>
        </authorList>
    </citation>
    <scope>NUCLEOTIDE SEQUENCE [LARGE SCALE GENOMIC DNA]</scope>
    <source>
        <strain evidence="1 2">RB1N8</strain>
    </source>
</reference>
<evidence type="ECO:0000313" key="1">
    <source>
        <dbReference type="EMBL" id="RTZ02075.1"/>
    </source>
</evidence>
<proteinExistence type="predicted"/>
<accession>A0A432CIV4</accession>